<sequence>MRNSQATAWGRKKKEEKKEKREGRERRSWPSPPAGPFTLPHDYIGFLDSAAARPLSLSLSLSLSAAAGHLLPPSLFLQLRHCCPQLLQSSSLLLLCTALSDRSLSLLPPRSRPHLSHWRRS</sequence>
<evidence type="ECO:0000256" key="1">
    <source>
        <dbReference type="SAM" id="MobiDB-lite"/>
    </source>
</evidence>
<dbReference type="AlphaFoldDB" id="A0A0A8XY29"/>
<protein>
    <submittedName>
        <fullName evidence="2">Uncharacterized protein</fullName>
    </submittedName>
</protein>
<reference evidence="2" key="2">
    <citation type="journal article" date="2015" name="Data Brief">
        <title>Shoot transcriptome of the giant reed, Arundo donax.</title>
        <authorList>
            <person name="Barrero R.A."/>
            <person name="Guerrero F.D."/>
            <person name="Moolhuijzen P."/>
            <person name="Goolsby J.A."/>
            <person name="Tidwell J."/>
            <person name="Bellgard S.E."/>
            <person name="Bellgard M.I."/>
        </authorList>
    </citation>
    <scope>NUCLEOTIDE SEQUENCE</scope>
    <source>
        <tissue evidence="2">Shoot tissue taken approximately 20 cm above the soil surface</tissue>
    </source>
</reference>
<name>A0A0A8XY29_ARUDO</name>
<dbReference type="EMBL" id="GBRH01280330">
    <property type="protein sequence ID" value="JAD17565.1"/>
    <property type="molecule type" value="Transcribed_RNA"/>
</dbReference>
<feature type="region of interest" description="Disordered" evidence="1">
    <location>
        <begin position="1"/>
        <end position="36"/>
    </location>
</feature>
<feature type="compositionally biased region" description="Basic and acidic residues" evidence="1">
    <location>
        <begin position="16"/>
        <end position="28"/>
    </location>
</feature>
<proteinExistence type="predicted"/>
<reference evidence="2" key="1">
    <citation type="submission" date="2014-09" db="EMBL/GenBank/DDBJ databases">
        <authorList>
            <person name="Magalhaes I.L.F."/>
            <person name="Oliveira U."/>
            <person name="Santos F.R."/>
            <person name="Vidigal T.H.D.A."/>
            <person name="Brescovit A.D."/>
            <person name="Santos A.J."/>
        </authorList>
    </citation>
    <scope>NUCLEOTIDE SEQUENCE</scope>
    <source>
        <tissue evidence="2">Shoot tissue taken approximately 20 cm above the soil surface</tissue>
    </source>
</reference>
<accession>A0A0A8XY29</accession>
<organism evidence="2">
    <name type="scientific">Arundo donax</name>
    <name type="common">Giant reed</name>
    <name type="synonym">Donax arundinaceus</name>
    <dbReference type="NCBI Taxonomy" id="35708"/>
    <lineage>
        <taxon>Eukaryota</taxon>
        <taxon>Viridiplantae</taxon>
        <taxon>Streptophyta</taxon>
        <taxon>Embryophyta</taxon>
        <taxon>Tracheophyta</taxon>
        <taxon>Spermatophyta</taxon>
        <taxon>Magnoliopsida</taxon>
        <taxon>Liliopsida</taxon>
        <taxon>Poales</taxon>
        <taxon>Poaceae</taxon>
        <taxon>PACMAD clade</taxon>
        <taxon>Arundinoideae</taxon>
        <taxon>Arundineae</taxon>
        <taxon>Arundo</taxon>
    </lineage>
</organism>
<evidence type="ECO:0000313" key="2">
    <source>
        <dbReference type="EMBL" id="JAD17565.1"/>
    </source>
</evidence>